<dbReference type="PANTHER" id="PTHR30327:SF1">
    <property type="entry name" value="UPF0301 PROTEIN YQGE"/>
    <property type="match status" value="1"/>
</dbReference>
<keyword evidence="4" id="KW-1185">Reference proteome</keyword>
<dbReference type="RefSeq" id="WP_231041765.1">
    <property type="nucleotide sequence ID" value="NZ_CP106881.1"/>
</dbReference>
<evidence type="ECO:0000313" key="3">
    <source>
        <dbReference type="EMBL" id="UYG50668.1"/>
    </source>
</evidence>
<name>A0ABY6G6L6_9BURK</name>
<gene>
    <name evidence="3" type="ORF">M9799_11245</name>
</gene>
<dbReference type="SUPFAM" id="SSF143456">
    <property type="entry name" value="VC0467-like"/>
    <property type="match status" value="1"/>
</dbReference>
<dbReference type="InterPro" id="IPR003774">
    <property type="entry name" value="AlgH-like"/>
</dbReference>
<protein>
    <recommendedName>
        <fullName evidence="2">UPF0301 protein M9799_11245</fullName>
    </recommendedName>
</protein>
<proteinExistence type="inferred from homology"/>
<dbReference type="Gene3D" id="3.40.1740.10">
    <property type="entry name" value="VC0467-like"/>
    <property type="match status" value="1"/>
</dbReference>
<evidence type="ECO:0000256" key="2">
    <source>
        <dbReference type="HAMAP-Rule" id="MF_00758"/>
    </source>
</evidence>
<dbReference type="Proteomes" id="UP001162800">
    <property type="component" value="Chromosome"/>
</dbReference>
<organism evidence="3 4">
    <name type="scientific">Comamonas endophytica</name>
    <dbReference type="NCBI Taxonomy" id="2949090"/>
    <lineage>
        <taxon>Bacteria</taxon>
        <taxon>Pseudomonadati</taxon>
        <taxon>Pseudomonadota</taxon>
        <taxon>Betaproteobacteria</taxon>
        <taxon>Burkholderiales</taxon>
        <taxon>Comamonadaceae</taxon>
        <taxon>Comamonas</taxon>
    </lineage>
</organism>
<evidence type="ECO:0000256" key="1">
    <source>
        <dbReference type="ARBA" id="ARBA00009600"/>
    </source>
</evidence>
<dbReference type="NCBIfam" id="NF001266">
    <property type="entry name" value="PRK00228.1-1"/>
    <property type="match status" value="1"/>
</dbReference>
<dbReference type="Pfam" id="PF02622">
    <property type="entry name" value="DUF179"/>
    <property type="match status" value="1"/>
</dbReference>
<reference evidence="3" key="1">
    <citation type="submission" date="2022-09" db="EMBL/GenBank/DDBJ databases">
        <title>The complete genome of Acidovorax sp. 5MLIR.</title>
        <authorList>
            <person name="Liu L."/>
            <person name="Yue J."/>
            <person name="Yang F."/>
            <person name="Yuan J."/>
            <person name="Li L."/>
        </authorList>
    </citation>
    <scope>NUCLEOTIDE SEQUENCE</scope>
    <source>
        <strain evidence="3">5MLIR</strain>
    </source>
</reference>
<dbReference type="EMBL" id="CP106881">
    <property type="protein sequence ID" value="UYG50668.1"/>
    <property type="molecule type" value="Genomic_DNA"/>
</dbReference>
<sequence>MPADSAPINLTHHFLIAMPGVENESFSRSVVYLCEHSERGALGLIINKPMPLSLEGLLDKIDLSLGREDLRSNVVYRGGPVQTDRGFVLHEAFAAEGGIPSDESIYASTMTIPGGLEMTTSKDVLEALANGAGPRRVFVSLGYASWGEGQLESELAENAWLTVGADTALIFDAPVAERYDRALGLLGLHAWSLSRDVGHA</sequence>
<evidence type="ECO:0000313" key="4">
    <source>
        <dbReference type="Proteomes" id="UP001162800"/>
    </source>
</evidence>
<accession>A0ABY6G6L6</accession>
<comment type="similarity">
    <text evidence="1 2">Belongs to the UPF0301 (AlgH) family.</text>
</comment>
<dbReference type="HAMAP" id="MF_00758">
    <property type="entry name" value="UPF0301"/>
    <property type="match status" value="1"/>
</dbReference>
<dbReference type="PANTHER" id="PTHR30327">
    <property type="entry name" value="UNCHARACTERIZED PROTEIN YQGE"/>
    <property type="match status" value="1"/>
</dbReference>